<keyword evidence="3" id="KW-1185">Reference proteome</keyword>
<name>A0A839AFW7_9HYPH</name>
<evidence type="ECO:0000313" key="3">
    <source>
        <dbReference type="Proteomes" id="UP000541109"/>
    </source>
</evidence>
<organism evidence="2 3">
    <name type="scientific">Stappia albiluteola</name>
    <dbReference type="NCBI Taxonomy" id="2758565"/>
    <lineage>
        <taxon>Bacteria</taxon>
        <taxon>Pseudomonadati</taxon>
        <taxon>Pseudomonadota</taxon>
        <taxon>Alphaproteobacteria</taxon>
        <taxon>Hyphomicrobiales</taxon>
        <taxon>Stappiaceae</taxon>
        <taxon>Stappia</taxon>
    </lineage>
</organism>
<dbReference type="PROSITE" id="PS51186">
    <property type="entry name" value="GNAT"/>
    <property type="match status" value="1"/>
</dbReference>
<dbReference type="CDD" id="cd04301">
    <property type="entry name" value="NAT_SF"/>
    <property type="match status" value="1"/>
</dbReference>
<dbReference type="Proteomes" id="UP000541109">
    <property type="component" value="Unassembled WGS sequence"/>
</dbReference>
<accession>A0A839AFW7</accession>
<dbReference type="Gene3D" id="3.40.630.30">
    <property type="match status" value="1"/>
</dbReference>
<dbReference type="Pfam" id="PF13673">
    <property type="entry name" value="Acetyltransf_10"/>
    <property type="match status" value="1"/>
</dbReference>
<feature type="domain" description="N-acetyltransferase" evidence="1">
    <location>
        <begin position="10"/>
        <end position="152"/>
    </location>
</feature>
<dbReference type="RefSeq" id="WP_182165437.1">
    <property type="nucleotide sequence ID" value="NZ_JACFXV010000053.1"/>
</dbReference>
<keyword evidence="2" id="KW-0808">Transferase</keyword>
<sequence>MQEGFTGEWKAFDELTVRELYDACVLRVAVFIVEQACAYAEIDGRDPDALHFLLRDEAGRLAAYQRLFAPQGDGPARLGRIVVSPDFRGKRLGDFLIREGIAKAAALSPDAPLCLSAQAHLERFYSAHGFTPVSDIYDEDGIPHVDMRRQPHSEPGAAA</sequence>
<dbReference type="GO" id="GO:0016747">
    <property type="term" value="F:acyltransferase activity, transferring groups other than amino-acyl groups"/>
    <property type="evidence" value="ECO:0007669"/>
    <property type="project" value="InterPro"/>
</dbReference>
<reference evidence="2 3" key="1">
    <citation type="submission" date="2020-07" db="EMBL/GenBank/DDBJ databases">
        <title>Stappia sp., F7233, whole genome shotgun sequencing project.</title>
        <authorList>
            <person name="Jiang S."/>
            <person name="Liu Z.W."/>
            <person name="Du Z.J."/>
        </authorList>
    </citation>
    <scope>NUCLEOTIDE SEQUENCE [LARGE SCALE GENOMIC DNA]</scope>
    <source>
        <strain evidence="2 3">F7233</strain>
    </source>
</reference>
<protein>
    <submittedName>
        <fullName evidence="2">GNAT family N-acetyltransferase</fullName>
    </submittedName>
</protein>
<dbReference type="InterPro" id="IPR016181">
    <property type="entry name" value="Acyl_CoA_acyltransferase"/>
</dbReference>
<proteinExistence type="predicted"/>
<dbReference type="SUPFAM" id="SSF55729">
    <property type="entry name" value="Acyl-CoA N-acyltransferases (Nat)"/>
    <property type="match status" value="1"/>
</dbReference>
<comment type="caution">
    <text evidence="2">The sequence shown here is derived from an EMBL/GenBank/DDBJ whole genome shotgun (WGS) entry which is preliminary data.</text>
</comment>
<evidence type="ECO:0000313" key="2">
    <source>
        <dbReference type="EMBL" id="MBA5777772.1"/>
    </source>
</evidence>
<gene>
    <name evidence="2" type="ORF">H2509_11615</name>
</gene>
<dbReference type="EMBL" id="JACFXV010000053">
    <property type="protein sequence ID" value="MBA5777772.1"/>
    <property type="molecule type" value="Genomic_DNA"/>
</dbReference>
<dbReference type="InterPro" id="IPR000182">
    <property type="entry name" value="GNAT_dom"/>
</dbReference>
<dbReference type="AlphaFoldDB" id="A0A839AFW7"/>
<evidence type="ECO:0000259" key="1">
    <source>
        <dbReference type="PROSITE" id="PS51186"/>
    </source>
</evidence>